<dbReference type="EMBL" id="RJSG01000002">
    <property type="protein sequence ID" value="RNL78496.1"/>
    <property type="molecule type" value="Genomic_DNA"/>
</dbReference>
<keyword evidence="1 2" id="KW-0597">Phosphoprotein</keyword>
<evidence type="ECO:0000259" key="3">
    <source>
        <dbReference type="PROSITE" id="PS50110"/>
    </source>
</evidence>
<evidence type="ECO:0000313" key="4">
    <source>
        <dbReference type="EMBL" id="RNL78496.1"/>
    </source>
</evidence>
<dbReference type="Pfam" id="PF00072">
    <property type="entry name" value="Response_reg"/>
    <property type="match status" value="1"/>
</dbReference>
<dbReference type="InterPro" id="IPR011006">
    <property type="entry name" value="CheY-like_superfamily"/>
</dbReference>
<dbReference type="OrthoDB" id="3197131at2"/>
<protein>
    <submittedName>
        <fullName evidence="4">Response regulator</fullName>
    </submittedName>
</protein>
<dbReference type="PANTHER" id="PTHR44591:SF23">
    <property type="entry name" value="CHEY SUBFAMILY"/>
    <property type="match status" value="1"/>
</dbReference>
<dbReference type="GO" id="GO:0000160">
    <property type="term" value="P:phosphorelay signal transduction system"/>
    <property type="evidence" value="ECO:0007669"/>
    <property type="project" value="InterPro"/>
</dbReference>
<reference evidence="4 5" key="1">
    <citation type="submission" date="2018-11" db="EMBL/GenBank/DDBJ databases">
        <authorList>
            <person name="Li F."/>
        </authorList>
    </citation>
    <scope>NUCLEOTIDE SEQUENCE [LARGE SCALE GENOMIC DNA]</scope>
    <source>
        <strain evidence="4 5">KIS18-7</strain>
    </source>
</reference>
<comment type="caution">
    <text evidence="4">The sequence shown here is derived from an EMBL/GenBank/DDBJ whole genome shotgun (WGS) entry which is preliminary data.</text>
</comment>
<name>A0A3N0DSP6_9ACTN</name>
<proteinExistence type="predicted"/>
<dbReference type="InterPro" id="IPR001789">
    <property type="entry name" value="Sig_transdc_resp-reg_receiver"/>
</dbReference>
<dbReference type="PROSITE" id="PS50110">
    <property type="entry name" value="RESPONSE_REGULATORY"/>
    <property type="match status" value="1"/>
</dbReference>
<dbReference type="SMART" id="SM00448">
    <property type="entry name" value="REC"/>
    <property type="match status" value="1"/>
</dbReference>
<evidence type="ECO:0000256" key="1">
    <source>
        <dbReference type="ARBA" id="ARBA00022553"/>
    </source>
</evidence>
<accession>A0A3N0DSP6</accession>
<dbReference type="Proteomes" id="UP000277094">
    <property type="component" value="Unassembled WGS sequence"/>
</dbReference>
<keyword evidence="5" id="KW-1185">Reference proteome</keyword>
<dbReference type="PANTHER" id="PTHR44591">
    <property type="entry name" value="STRESS RESPONSE REGULATOR PROTEIN 1"/>
    <property type="match status" value="1"/>
</dbReference>
<dbReference type="RefSeq" id="WP_123232995.1">
    <property type="nucleotide sequence ID" value="NZ_RJSG01000002.1"/>
</dbReference>
<dbReference type="SUPFAM" id="SSF52172">
    <property type="entry name" value="CheY-like"/>
    <property type="match status" value="1"/>
</dbReference>
<dbReference type="AlphaFoldDB" id="A0A3N0DSP6"/>
<feature type="modified residue" description="4-aspartylphosphate" evidence="2">
    <location>
        <position position="52"/>
    </location>
</feature>
<organism evidence="4 5">
    <name type="scientific">Nocardioides marmorisolisilvae</name>
    <dbReference type="NCBI Taxonomy" id="1542737"/>
    <lineage>
        <taxon>Bacteria</taxon>
        <taxon>Bacillati</taxon>
        <taxon>Actinomycetota</taxon>
        <taxon>Actinomycetes</taxon>
        <taxon>Propionibacteriales</taxon>
        <taxon>Nocardioidaceae</taxon>
        <taxon>Nocardioides</taxon>
    </lineage>
</organism>
<dbReference type="InterPro" id="IPR050595">
    <property type="entry name" value="Bact_response_regulator"/>
</dbReference>
<evidence type="ECO:0000256" key="2">
    <source>
        <dbReference type="PROSITE-ProRule" id="PRU00169"/>
    </source>
</evidence>
<gene>
    <name evidence="4" type="ORF">EFL95_05210</name>
</gene>
<evidence type="ECO:0000313" key="5">
    <source>
        <dbReference type="Proteomes" id="UP000277094"/>
    </source>
</evidence>
<dbReference type="Gene3D" id="3.40.50.2300">
    <property type="match status" value="1"/>
</dbReference>
<feature type="domain" description="Response regulatory" evidence="3">
    <location>
        <begin position="3"/>
        <end position="119"/>
    </location>
</feature>
<sequence length="130" mass="14441">MVSIVVIDDDEDLRDLMELRLKASGYDVHPAGDGLMGLELIRWRRPDLVVVDWTMPRMDGIAMCREMRNDPALAEIPVLMVSARTTAADRRVSMAAGCTALLPKPFSLSRLADTVRSLLDKDEPLVGCRC</sequence>
<dbReference type="CDD" id="cd17574">
    <property type="entry name" value="REC_OmpR"/>
    <property type="match status" value="1"/>
</dbReference>